<protein>
    <submittedName>
        <fullName evidence="5">Protein FAM151B isoform X1</fullName>
    </submittedName>
</protein>
<evidence type="ECO:0000259" key="3">
    <source>
        <dbReference type="Pfam" id="PF10223"/>
    </source>
</evidence>
<dbReference type="PANTHER" id="PTHR21184:SF6">
    <property type="entry name" value="CONSERVED PLASMA MEMBRANE PROTEIN"/>
    <property type="match status" value="1"/>
</dbReference>
<dbReference type="OrthoDB" id="413402at2759"/>
<accession>A0A6J1PNL4</accession>
<feature type="transmembrane region" description="Helical" evidence="2">
    <location>
        <begin position="386"/>
        <end position="409"/>
    </location>
</feature>
<keyword evidence="2" id="KW-0812">Transmembrane</keyword>
<dbReference type="Pfam" id="PF10223">
    <property type="entry name" value="Menorin_N"/>
    <property type="match status" value="1"/>
</dbReference>
<comment type="similarity">
    <text evidence="1">Belongs to the menorin family.</text>
</comment>
<evidence type="ECO:0000256" key="1">
    <source>
        <dbReference type="ARBA" id="ARBA00044953"/>
    </source>
</evidence>
<reference evidence="5" key="1">
    <citation type="submission" date="2025-08" db="UniProtKB">
        <authorList>
            <consortium name="RefSeq"/>
        </authorList>
    </citation>
    <scope>IDENTIFICATION</scope>
    <source>
        <tissue evidence="5">Whole body</tissue>
    </source>
</reference>
<feature type="domain" description="Menorin-like" evidence="3">
    <location>
        <begin position="134"/>
        <end position="381"/>
    </location>
</feature>
<dbReference type="PANTHER" id="PTHR21184">
    <property type="entry name" value="MENORIN (DENDRITIC BRANCHING PROTEIN)"/>
    <property type="match status" value="1"/>
</dbReference>
<organism evidence="4 5">
    <name type="scientific">Temnothorax curvispinosus</name>
    <dbReference type="NCBI Taxonomy" id="300111"/>
    <lineage>
        <taxon>Eukaryota</taxon>
        <taxon>Metazoa</taxon>
        <taxon>Ecdysozoa</taxon>
        <taxon>Arthropoda</taxon>
        <taxon>Hexapoda</taxon>
        <taxon>Insecta</taxon>
        <taxon>Pterygota</taxon>
        <taxon>Neoptera</taxon>
        <taxon>Endopterygota</taxon>
        <taxon>Hymenoptera</taxon>
        <taxon>Apocrita</taxon>
        <taxon>Aculeata</taxon>
        <taxon>Formicoidea</taxon>
        <taxon>Formicidae</taxon>
        <taxon>Myrmicinae</taxon>
        <taxon>Temnothorax</taxon>
    </lineage>
</organism>
<keyword evidence="4" id="KW-1185">Reference proteome</keyword>
<dbReference type="AlphaFoldDB" id="A0A6J1PNL4"/>
<gene>
    <name evidence="5" type="primary">LOC112454013</name>
</gene>
<dbReference type="GeneID" id="112454013"/>
<dbReference type="RefSeq" id="XP_024870916.1">
    <property type="nucleotide sequence ID" value="XM_025015148.1"/>
</dbReference>
<evidence type="ECO:0000256" key="2">
    <source>
        <dbReference type="SAM" id="Phobius"/>
    </source>
</evidence>
<dbReference type="GO" id="GO:0005615">
    <property type="term" value="C:extracellular space"/>
    <property type="evidence" value="ECO:0007669"/>
    <property type="project" value="TreeGrafter"/>
</dbReference>
<proteinExistence type="inferred from homology"/>
<evidence type="ECO:0000313" key="5">
    <source>
        <dbReference type="RefSeq" id="XP_024870916.1"/>
    </source>
</evidence>
<keyword evidence="2" id="KW-1133">Transmembrane helix</keyword>
<evidence type="ECO:0000313" key="4">
    <source>
        <dbReference type="Proteomes" id="UP000504618"/>
    </source>
</evidence>
<sequence>MPLRAPGFRRSADRSAPVETVSRFEAAELTGRLVESWWRAGLFRAVYLSLSHTHTHTHTHSLSVFLKPSLLFFHACPVFLPLSAAPSRFRRRRTMASTTIATIVLLAVIQAAMCNKNCSRVCYPSEFFPELKGNLTKIVWAHAVNSMAELEKALSSGDVMMLEADVVMGKLNNTTNSTEIPIMAHPPATESDLSLEEFLNISNKNGSKGIKLDFKSNEAFESSKSILTKLRPALKYPVFLNADILSGPVNANTTAPLNAKDFLKGANDTIPEAVLSVGWTTRYGKEFNITEGRYTTEQLKKMVDTLKENRVTQPVTYPVRAGLAANDIDGINALLKNTTFANATLTIWSSEGDSVDAAQLSKLIREVGVDKVYVDVPKDLRSKLNLSGASAMTSAVMMNLGASLALLVLSRML</sequence>
<name>A0A6J1PNL4_9HYME</name>
<dbReference type="Proteomes" id="UP000504618">
    <property type="component" value="Unplaced"/>
</dbReference>
<keyword evidence="2" id="KW-0472">Membrane</keyword>
<dbReference type="InterPro" id="IPR019356">
    <property type="entry name" value="Menorin_dom"/>
</dbReference>